<dbReference type="OrthoDB" id="9787293at2"/>
<dbReference type="Proteomes" id="UP000183924">
    <property type="component" value="Unassembled WGS sequence"/>
</dbReference>
<dbReference type="PANTHER" id="PTHR45947:SF3">
    <property type="entry name" value="SULFOQUINOVOSYL TRANSFERASE SQD2"/>
    <property type="match status" value="1"/>
</dbReference>
<dbReference type="Gene3D" id="3.40.50.2000">
    <property type="entry name" value="Glycogen Phosphorylase B"/>
    <property type="match status" value="2"/>
</dbReference>
<protein>
    <recommendedName>
        <fullName evidence="1">Glycosyltransferase subfamily 4-like N-terminal domain-containing protein</fullName>
    </recommendedName>
</protein>
<evidence type="ECO:0000313" key="2">
    <source>
        <dbReference type="EMBL" id="OIZ94219.1"/>
    </source>
</evidence>
<dbReference type="PANTHER" id="PTHR45947">
    <property type="entry name" value="SULFOQUINOVOSYL TRANSFERASE SQD2"/>
    <property type="match status" value="1"/>
</dbReference>
<proteinExistence type="predicted"/>
<dbReference type="Pfam" id="PF13579">
    <property type="entry name" value="Glyco_trans_4_4"/>
    <property type="match status" value="1"/>
</dbReference>
<comment type="caution">
    <text evidence="2">The sequence shown here is derived from an EMBL/GenBank/DDBJ whole genome shotgun (WGS) entry which is preliminary data.</text>
</comment>
<dbReference type="Pfam" id="PF13692">
    <property type="entry name" value="Glyco_trans_1_4"/>
    <property type="match status" value="1"/>
</dbReference>
<dbReference type="EMBL" id="LUKY01000033">
    <property type="protein sequence ID" value="OIZ94219.1"/>
    <property type="molecule type" value="Genomic_DNA"/>
</dbReference>
<dbReference type="InterPro" id="IPR050194">
    <property type="entry name" value="Glycosyltransferase_grp1"/>
</dbReference>
<reference evidence="2 3" key="1">
    <citation type="submission" date="2016-03" db="EMBL/GenBank/DDBJ databases">
        <title>Comparative genomics of Rickettsiella.</title>
        <authorList>
            <person name="Chandler C."/>
            <person name="Wang Y."/>
        </authorList>
    </citation>
    <scope>NUCLEOTIDE SEQUENCE [LARGE SCALE GENOMIC DNA]</scope>
    <source>
        <strain evidence="2 3">RCFS May 2013</strain>
    </source>
</reference>
<keyword evidence="3" id="KW-1185">Reference proteome</keyword>
<accession>A0A1J8P5H2</accession>
<dbReference type="CDD" id="cd03794">
    <property type="entry name" value="GT4_WbuB-like"/>
    <property type="match status" value="1"/>
</dbReference>
<gene>
    <name evidence="2" type="ORF">A1D18_05025</name>
</gene>
<dbReference type="STRING" id="1225476.A1D18_05025"/>
<evidence type="ECO:0000313" key="3">
    <source>
        <dbReference type="Proteomes" id="UP000183924"/>
    </source>
</evidence>
<dbReference type="SUPFAM" id="SSF53756">
    <property type="entry name" value="UDP-Glycosyltransferase/glycogen phosphorylase"/>
    <property type="match status" value="1"/>
</dbReference>
<dbReference type="RefSeq" id="WP_071662715.1">
    <property type="nucleotide sequence ID" value="NZ_LUKY01000033.1"/>
</dbReference>
<feature type="domain" description="Glycosyltransferase subfamily 4-like N-terminal" evidence="1">
    <location>
        <begin position="19"/>
        <end position="193"/>
    </location>
</feature>
<sequence length="409" mass="46396">MNILVLSDNYPPEMNANARIISELLEHWAQTHPVTVLTCHPNFPRGRIFNTHKNQWRQKTTLKGVEIIRLKTYMHPNTGFVRRSLDFFSFGFVSFFAGLFQKNVDIVIGVTPQFFSALSACYLALIKKRPFVMILCDLWPDSIVANDVMKKNWLYRVLKKIEYWMYHKAASIVILSRSFRKNLHQAGITDNKIFTSISGVSKQFYPRPKNPIILTHYNLTGKFVIGYIGSLGISHSHHDILLLAESLRNTSSFPFHFLILGDGVKRAELSQQKKDRGLDNVDIDGPFSADRIPDYWSVIDIAIVPLANTQTNTTVLPSKILEALGMGIPIVLYAPEGEAKKFLAETQAGWYVSVGDLIALEKRCVELFMQNTLISHKKKQALNVASQFTREQQAGDLLAHLKTVYEAAK</sequence>
<organism evidence="2 3">
    <name type="scientific">Candidatus Rickettsiella isopodorum</name>
    <dbReference type="NCBI Taxonomy" id="1225476"/>
    <lineage>
        <taxon>Bacteria</taxon>
        <taxon>Pseudomonadati</taxon>
        <taxon>Pseudomonadota</taxon>
        <taxon>Gammaproteobacteria</taxon>
        <taxon>Legionellales</taxon>
        <taxon>Coxiellaceae</taxon>
        <taxon>Rickettsiella</taxon>
    </lineage>
</organism>
<dbReference type="AlphaFoldDB" id="A0A1J8P5H2"/>
<dbReference type="GO" id="GO:0016758">
    <property type="term" value="F:hexosyltransferase activity"/>
    <property type="evidence" value="ECO:0007669"/>
    <property type="project" value="TreeGrafter"/>
</dbReference>
<dbReference type="InterPro" id="IPR028098">
    <property type="entry name" value="Glyco_trans_4-like_N"/>
</dbReference>
<name>A0A1J8P5H2_9COXI</name>
<evidence type="ECO:0000259" key="1">
    <source>
        <dbReference type="Pfam" id="PF13579"/>
    </source>
</evidence>